<gene>
    <name evidence="4" type="ORF">COV89_03360</name>
</gene>
<reference evidence="4 5" key="1">
    <citation type="submission" date="2017-09" db="EMBL/GenBank/DDBJ databases">
        <title>Depth-based differentiation of microbial function through sediment-hosted aquifers and enrichment of novel symbionts in the deep terrestrial subsurface.</title>
        <authorList>
            <person name="Probst A.J."/>
            <person name="Ladd B."/>
            <person name="Jarett J.K."/>
            <person name="Geller-Mcgrath D.E."/>
            <person name="Sieber C.M."/>
            <person name="Emerson J.B."/>
            <person name="Anantharaman K."/>
            <person name="Thomas B.C."/>
            <person name="Malmstrom R."/>
            <person name="Stieglmeier M."/>
            <person name="Klingl A."/>
            <person name="Woyke T."/>
            <person name="Ryan C.M."/>
            <person name="Banfield J.F."/>
        </authorList>
    </citation>
    <scope>NUCLEOTIDE SEQUENCE [LARGE SCALE GENOMIC DNA]</scope>
    <source>
        <strain evidence="4">CG11_big_fil_rev_8_21_14_0_20_40_12</strain>
    </source>
</reference>
<keyword evidence="2" id="KW-1133">Transmembrane helix</keyword>
<feature type="non-terminal residue" evidence="4">
    <location>
        <position position="1"/>
    </location>
</feature>
<keyword evidence="2" id="KW-0812">Transmembrane</keyword>
<accession>A0A2H0KF64</accession>
<dbReference type="EMBL" id="PCVI01000053">
    <property type="protein sequence ID" value="PIQ69900.1"/>
    <property type="molecule type" value="Genomic_DNA"/>
</dbReference>
<dbReference type="InterPro" id="IPR001322">
    <property type="entry name" value="Lamin_tail_dom"/>
</dbReference>
<feature type="transmembrane region" description="Helical" evidence="2">
    <location>
        <begin position="332"/>
        <end position="352"/>
    </location>
</feature>
<proteinExistence type="predicted"/>
<evidence type="ECO:0000259" key="3">
    <source>
        <dbReference type="PROSITE" id="PS51841"/>
    </source>
</evidence>
<feature type="compositionally biased region" description="Low complexity" evidence="1">
    <location>
        <begin position="256"/>
        <end position="268"/>
    </location>
</feature>
<dbReference type="AlphaFoldDB" id="A0A2H0KF64"/>
<organism evidence="4 5">
    <name type="scientific">Candidatus Shapirobacteria bacterium CG11_big_fil_rev_8_21_14_0_20_40_12</name>
    <dbReference type="NCBI Taxonomy" id="1974889"/>
    <lineage>
        <taxon>Bacteria</taxon>
        <taxon>Candidatus Shapironibacteriota</taxon>
    </lineage>
</organism>
<dbReference type="PROSITE" id="PS51841">
    <property type="entry name" value="LTD"/>
    <property type="match status" value="1"/>
</dbReference>
<dbReference type="InterPro" id="IPR036415">
    <property type="entry name" value="Lamin_tail_dom_sf"/>
</dbReference>
<keyword evidence="2" id="KW-0472">Membrane</keyword>
<feature type="region of interest" description="Disordered" evidence="1">
    <location>
        <begin position="241"/>
        <end position="287"/>
    </location>
</feature>
<comment type="caution">
    <text evidence="4">The sequence shown here is derived from an EMBL/GenBank/DDBJ whole genome shotgun (WGS) entry which is preliminary data.</text>
</comment>
<dbReference type="Gene3D" id="2.60.40.1260">
    <property type="entry name" value="Lamin Tail domain"/>
    <property type="match status" value="1"/>
</dbReference>
<evidence type="ECO:0000313" key="5">
    <source>
        <dbReference type="Proteomes" id="UP000231371"/>
    </source>
</evidence>
<evidence type="ECO:0000256" key="1">
    <source>
        <dbReference type="SAM" id="MobiDB-lite"/>
    </source>
</evidence>
<feature type="domain" description="LTD" evidence="3">
    <location>
        <begin position="4"/>
        <end position="99"/>
    </location>
</feature>
<sequence>GIVFVFSFPKIVFAQVVINEFSSNSNPEWVEIYNQTGETVDLSGWKIIDASDTTLSLDGCISSLGFRSFEKNSWLNNSGDTIYLKDNQDNILDQIAYGPDGIIGIPLDGKSAGRDPDGVSNWVIFDSPTKKDDVCVLPSPTSSPTPLPTSTPTLEPVTKAIYKINKAEDGNGNPLSSVKIYIDNNYTHHEDDEILTFCTGCYCDNDKNVPCGLGEHIIKLEREGYSDWSESKNFSAGNDFEVNPILSENSPTVTDIPATPTLTSAPTPTSTPKPTPTPKLSPIPTLSNDLLASEGAEEILGAQTASDGLGIDLNQPASESSENQESKKKFNFWPLVFIVPGLGMISFSVLLLRKQKI</sequence>
<dbReference type="SUPFAM" id="SSF74853">
    <property type="entry name" value="Lamin A/C globular tail domain"/>
    <property type="match status" value="1"/>
</dbReference>
<name>A0A2H0KF64_9BACT</name>
<dbReference type="Proteomes" id="UP000231371">
    <property type="component" value="Unassembled WGS sequence"/>
</dbReference>
<evidence type="ECO:0000313" key="4">
    <source>
        <dbReference type="EMBL" id="PIQ69900.1"/>
    </source>
</evidence>
<feature type="compositionally biased region" description="Pro residues" evidence="1">
    <location>
        <begin position="269"/>
        <end position="281"/>
    </location>
</feature>
<dbReference type="Pfam" id="PF00932">
    <property type="entry name" value="LTD"/>
    <property type="match status" value="1"/>
</dbReference>
<evidence type="ECO:0000256" key="2">
    <source>
        <dbReference type="SAM" id="Phobius"/>
    </source>
</evidence>
<protein>
    <recommendedName>
        <fullName evidence="3">LTD domain-containing protein</fullName>
    </recommendedName>
</protein>